<dbReference type="Proteomes" id="UP000515734">
    <property type="component" value="Chromosome"/>
</dbReference>
<evidence type="ECO:0000313" key="1">
    <source>
        <dbReference type="EMBL" id="BCI52501.1"/>
    </source>
</evidence>
<name>A0A6S6P4H6_9MYCO</name>
<dbReference type="EMBL" id="AP023287">
    <property type="protein sequence ID" value="BCI52501.1"/>
    <property type="molecule type" value="Genomic_DNA"/>
</dbReference>
<proteinExistence type="predicted"/>
<dbReference type="AlphaFoldDB" id="A0A6S6P4H6"/>
<dbReference type="RefSeq" id="WP_185295316.1">
    <property type="nucleotide sequence ID" value="NZ_AP023287.1"/>
</dbReference>
<reference evidence="1 2" key="1">
    <citation type="submission" date="2020-07" db="EMBL/GenBank/DDBJ databases">
        <title>Complete genome sequence of Mycolicibacterium litorale like strain isolated from cardiac implantable electronic device infection.</title>
        <authorList>
            <person name="Fukano H."/>
            <person name="Miyama H."/>
            <person name="Hoshino Y."/>
        </authorList>
    </citation>
    <scope>NUCLEOTIDE SEQUENCE [LARGE SCALE GENOMIC DNA]</scope>
    <source>
        <strain evidence="1 2">NIIDNTM18</strain>
    </source>
</reference>
<sequence>MTAVLIDDCTGLWRRTLLVEADGSRDDGTDVVWLQGISAYVDSRGFAGVLTQRGEVFEWRRDFDVQPPGEFPDVGSVQWDGDTLVERGVHADYVEHWVRDGGPVGPCWAVWLARVPSPATPSAADRHGLLLRVGGRFGWACGERVEVGAVGDSAWNALDVGTSGPHLRVGGVRWDVQRSEGDVNL</sequence>
<gene>
    <name evidence="1" type="ORF">NIIDNTM18_17790</name>
</gene>
<evidence type="ECO:0000313" key="2">
    <source>
        <dbReference type="Proteomes" id="UP000515734"/>
    </source>
</evidence>
<organism evidence="1 2">
    <name type="scientific">Mycolicibacterium litorale</name>
    <dbReference type="NCBI Taxonomy" id="758802"/>
    <lineage>
        <taxon>Bacteria</taxon>
        <taxon>Bacillati</taxon>
        <taxon>Actinomycetota</taxon>
        <taxon>Actinomycetes</taxon>
        <taxon>Mycobacteriales</taxon>
        <taxon>Mycobacteriaceae</taxon>
        <taxon>Mycolicibacterium</taxon>
    </lineage>
</organism>
<protein>
    <submittedName>
        <fullName evidence="1">Uncharacterized protein</fullName>
    </submittedName>
</protein>
<accession>A0A6S6P4H6</accession>